<evidence type="ECO:0000256" key="1">
    <source>
        <dbReference type="ARBA" id="ARBA00022723"/>
    </source>
</evidence>
<dbReference type="GO" id="GO:0032034">
    <property type="term" value="F:myosin II head/neck binding"/>
    <property type="evidence" value="ECO:0007669"/>
    <property type="project" value="TreeGrafter"/>
</dbReference>
<dbReference type="EMBL" id="GFDL01002500">
    <property type="protein sequence ID" value="JAV32545.1"/>
    <property type="molecule type" value="Transcribed_RNA"/>
</dbReference>
<dbReference type="GO" id="GO:0001725">
    <property type="term" value="C:stress fiber"/>
    <property type="evidence" value="ECO:0007669"/>
    <property type="project" value="TreeGrafter"/>
</dbReference>
<proteinExistence type="predicted"/>
<reference evidence="7" key="1">
    <citation type="submission" date="2017-01" db="EMBL/GenBank/DDBJ databases">
        <title>A deep insight into the sialotranscriptome of adult male and female Cluex tarsalis mosquitoes.</title>
        <authorList>
            <person name="Ribeiro J.M."/>
            <person name="Moreira F."/>
            <person name="Bernard K.A."/>
            <person name="Calvo E."/>
        </authorList>
    </citation>
    <scope>NUCLEOTIDE SEQUENCE</scope>
    <source>
        <strain evidence="7">Kern County</strain>
        <tissue evidence="7">Salivary glands</tissue>
    </source>
</reference>
<dbReference type="GO" id="GO:0051893">
    <property type="term" value="P:regulation of focal adhesion assembly"/>
    <property type="evidence" value="ECO:0007669"/>
    <property type="project" value="TreeGrafter"/>
</dbReference>
<dbReference type="PROSITE" id="PS50023">
    <property type="entry name" value="LIM_DOMAIN_2"/>
    <property type="match status" value="1"/>
</dbReference>
<feature type="region of interest" description="Disordered" evidence="5">
    <location>
        <begin position="519"/>
        <end position="540"/>
    </location>
</feature>
<dbReference type="GO" id="GO:0046872">
    <property type="term" value="F:metal ion binding"/>
    <property type="evidence" value="ECO:0007669"/>
    <property type="project" value="UniProtKB-KW"/>
</dbReference>
<dbReference type="CDD" id="cd08368">
    <property type="entry name" value="LIM"/>
    <property type="match status" value="1"/>
</dbReference>
<evidence type="ECO:0000256" key="3">
    <source>
        <dbReference type="ARBA" id="ARBA00023038"/>
    </source>
</evidence>
<dbReference type="PANTHER" id="PTHR15551:SF3">
    <property type="entry name" value="LIM AND CALPONIN HOMOLOGY DOMAINS-CONTAINING PROTEIN 1"/>
    <property type="match status" value="1"/>
</dbReference>
<feature type="compositionally biased region" description="Basic and acidic residues" evidence="5">
    <location>
        <begin position="420"/>
        <end position="436"/>
    </location>
</feature>
<feature type="domain" description="LIM zinc-binding" evidence="6">
    <location>
        <begin position="1034"/>
        <end position="1100"/>
    </location>
</feature>
<dbReference type="PANTHER" id="PTHR15551">
    <property type="entry name" value="LIM DOMAIN ONLY 7"/>
    <property type="match status" value="1"/>
</dbReference>
<dbReference type="AlphaFoldDB" id="A0A1Q3FY86"/>
<organism evidence="7">
    <name type="scientific">Culex tarsalis</name>
    <name type="common">Encephalitis mosquito</name>
    <dbReference type="NCBI Taxonomy" id="7177"/>
    <lineage>
        <taxon>Eukaryota</taxon>
        <taxon>Metazoa</taxon>
        <taxon>Ecdysozoa</taxon>
        <taxon>Arthropoda</taxon>
        <taxon>Hexapoda</taxon>
        <taxon>Insecta</taxon>
        <taxon>Pterygota</taxon>
        <taxon>Neoptera</taxon>
        <taxon>Endopterygota</taxon>
        <taxon>Diptera</taxon>
        <taxon>Nematocera</taxon>
        <taxon>Culicoidea</taxon>
        <taxon>Culicidae</taxon>
        <taxon>Culicinae</taxon>
        <taxon>Culicini</taxon>
        <taxon>Culex</taxon>
        <taxon>Culex</taxon>
    </lineage>
</organism>
<evidence type="ECO:0000259" key="6">
    <source>
        <dbReference type="PROSITE" id="PS50023"/>
    </source>
</evidence>
<feature type="region of interest" description="Disordered" evidence="5">
    <location>
        <begin position="417"/>
        <end position="440"/>
    </location>
</feature>
<feature type="compositionally biased region" description="Low complexity" evidence="5">
    <location>
        <begin position="526"/>
        <end position="535"/>
    </location>
</feature>
<sequence>MPMDQEETSPASSKTKDVMYSISNYEDTRNTSNKPVSHDPADYIQKARVTKAVPPKPAYDPLQFVQLKPCSLVKTAQEQIKKAETVKKVQEEKKEEPEEWQCNLDSWKSSRRKRVEHIIDRVVEVKKLELEEHDRNRRKSKTFNEMMEQRGSRRKYLPIYTDEDNNDLTEFGLGSCDKNETSNENDAETTANNNNENNNSIIASQANTTEYNEYTEAIEGYKSRVSRAGHLNSSSKTESCSIDNTSAVSIKKDNVKTEENIKSCEQQPSIVPKIDFLKRKELFEKEQCVTNSGGEQKRQSADIISTVSIKERLSILQLGQSQEVQNEVDRNPLPIPDASFSDLKNRLEVFEREIRCMGNDKQSSAKISLNVSTECSTNNTNAESCGIPSNETYKNTQHQLSGTSSFDNSEYCIFTQKQSSETHDNDNLDTDREDSGIHTTDVSCSVSQADDQNEEVEQDDEANQKLQLTSNQNLESLPTCKPNDYDPSDVEEIYNDRILDDALEMAFQEIDTMDVAPTQANFPQESSSPSQNVSSGETNSEQIEKNMIAEDFEPYYQVPKSQEPYYEVPKTKSIPLYENVDIVRAAAMRSSEAVDLTIAGCTNQQPPKEKPPPPPVEMIPDERVDNADNFKRINSTKRIKNEIRNSRTSFLGIESQDENDGQLSFAHLLKSNAHDQHHNRNEQNYLSKARSYSDVGAIRDSSVIQNHPPHSSDLCNSMYGGSQDMITPNQSGDQRFFTFNQYSENNKDNPLQRSITEGTNRWLIDNEFLKQENVQNMSNYVETPHDMEQVKERNPIPPPIPPAKPLRSQQYNLNSEPRKCLSNMPNLEFDQFQSFSDKQAIYNNIVNNNPPLTAACHPLREQSRFCKSSHALNNTPEIPIGGQNPKTPNERALLYNTNEFGSDPFPHMLRQRSQTECSPQWNVQPSRKPSGSNNRHWLIQEAEQRRIEQQANIYHSTAGFSQNTPRKSLPDSVIQTITQRVQTLGIGTDRRWSFENHNNINRLHTNEANMNPSSAQSINQNESEDKILSVSGKKKCSHCNNELGRGAAMVIESLGLLYHLKCFKCFVCHTRLGDGFNGTDVRVRKYKLHCQNCFSSEDGVKFSCV</sequence>
<keyword evidence="1 4" id="KW-0479">Metal-binding</keyword>
<evidence type="ECO:0000256" key="2">
    <source>
        <dbReference type="ARBA" id="ARBA00022833"/>
    </source>
</evidence>
<dbReference type="PROSITE" id="PS00478">
    <property type="entry name" value="LIM_DOMAIN_1"/>
    <property type="match status" value="1"/>
</dbReference>
<dbReference type="InterPro" id="IPR001781">
    <property type="entry name" value="Znf_LIM"/>
</dbReference>
<protein>
    <recommendedName>
        <fullName evidence="6">LIM zinc-binding domain-containing protein</fullName>
    </recommendedName>
</protein>
<feature type="region of interest" description="Disordered" evidence="5">
    <location>
        <begin position="175"/>
        <end position="200"/>
    </location>
</feature>
<dbReference type="Pfam" id="PF15949">
    <property type="entry name" value="DUF4757"/>
    <property type="match status" value="1"/>
</dbReference>
<accession>A0A1Q3FY86</accession>
<dbReference type="Gene3D" id="2.10.110.10">
    <property type="entry name" value="Cysteine Rich Protein"/>
    <property type="match status" value="1"/>
</dbReference>
<evidence type="ECO:0000256" key="4">
    <source>
        <dbReference type="PROSITE-ProRule" id="PRU00125"/>
    </source>
</evidence>
<evidence type="ECO:0000256" key="5">
    <source>
        <dbReference type="SAM" id="MobiDB-lite"/>
    </source>
</evidence>
<feature type="compositionally biased region" description="Low complexity" evidence="5">
    <location>
        <begin position="182"/>
        <end position="200"/>
    </location>
</feature>
<dbReference type="Pfam" id="PF00412">
    <property type="entry name" value="LIM"/>
    <property type="match status" value="1"/>
</dbReference>
<dbReference type="InterPro" id="IPR031865">
    <property type="entry name" value="DUF4757"/>
</dbReference>
<evidence type="ECO:0000313" key="7">
    <source>
        <dbReference type="EMBL" id="JAV32545.1"/>
    </source>
</evidence>
<dbReference type="GO" id="GO:0051496">
    <property type="term" value="P:positive regulation of stress fiber assembly"/>
    <property type="evidence" value="ECO:0007669"/>
    <property type="project" value="TreeGrafter"/>
</dbReference>
<keyword evidence="3 4" id="KW-0440">LIM domain</keyword>
<keyword evidence="2 4" id="KW-0862">Zinc</keyword>
<dbReference type="SMART" id="SM00132">
    <property type="entry name" value="LIM"/>
    <property type="match status" value="1"/>
</dbReference>
<name>A0A1Q3FY86_CULTA</name>